<comment type="caution">
    <text evidence="1">The sequence shown here is derived from an EMBL/GenBank/DDBJ whole genome shotgun (WGS) entry which is preliminary data.</text>
</comment>
<reference evidence="1 2" key="1">
    <citation type="journal article" date="2021" name="Sci. Rep.">
        <title>The distribution of antibiotic resistance genes in chicken gut microbiota commensals.</title>
        <authorList>
            <person name="Juricova H."/>
            <person name="Matiasovicova J."/>
            <person name="Kubasova T."/>
            <person name="Cejkova D."/>
            <person name="Rychlik I."/>
        </authorList>
    </citation>
    <scope>NUCLEOTIDE SEQUENCE [LARGE SCALE GENOMIC DNA]</scope>
    <source>
        <strain evidence="1 2">An772</strain>
    </source>
</reference>
<protein>
    <submittedName>
        <fullName evidence="1">Uncharacterized protein</fullName>
    </submittedName>
</protein>
<name>A0ABS2DYM4_9BACT</name>
<gene>
    <name evidence="1" type="ORF">H7U35_04405</name>
</gene>
<dbReference type="EMBL" id="JACLYZ010000007">
    <property type="protein sequence ID" value="MBM6734472.1"/>
    <property type="molecule type" value="Genomic_DNA"/>
</dbReference>
<keyword evidence="2" id="KW-1185">Reference proteome</keyword>
<evidence type="ECO:0000313" key="1">
    <source>
        <dbReference type="EMBL" id="MBM6734472.1"/>
    </source>
</evidence>
<proteinExistence type="predicted"/>
<accession>A0ABS2DYM4</accession>
<dbReference type="Proteomes" id="UP000766986">
    <property type="component" value="Unassembled WGS sequence"/>
</dbReference>
<dbReference type="RefSeq" id="WP_205094898.1">
    <property type="nucleotide sequence ID" value="NZ_JACLYZ010000007.1"/>
</dbReference>
<organism evidence="1 2">
    <name type="scientific">Mediterranea massiliensis</name>
    <dbReference type="NCBI Taxonomy" id="1841865"/>
    <lineage>
        <taxon>Bacteria</taxon>
        <taxon>Pseudomonadati</taxon>
        <taxon>Bacteroidota</taxon>
        <taxon>Bacteroidia</taxon>
        <taxon>Bacteroidales</taxon>
        <taxon>Bacteroidaceae</taxon>
        <taxon>Mediterranea</taxon>
    </lineage>
</organism>
<evidence type="ECO:0000313" key="2">
    <source>
        <dbReference type="Proteomes" id="UP000766986"/>
    </source>
</evidence>
<sequence length="164" mass="18795">MVTISHTGFTSNIPLEAILRVKTKEKIVGIITKLGAYISPNLKKDETARRAAAILLDDPQLVLDDLNKAELKLVKEFVAAGPNAYITRKMRKMPYKLQKYDLVLTYEDFDAQLWQMLMPDAVRQAFAPYIDGAIAFKEKYPRKLTRKERLLAEWMDLLPGEPKK</sequence>